<dbReference type="AlphaFoldDB" id="A0AAD5JSA2"/>
<evidence type="ECO:0000313" key="2">
    <source>
        <dbReference type="Proteomes" id="UP001064489"/>
    </source>
</evidence>
<dbReference type="Proteomes" id="UP001064489">
    <property type="component" value="Chromosome 13"/>
</dbReference>
<proteinExistence type="predicted"/>
<reference evidence="1 2" key="1">
    <citation type="journal article" date="2022" name="Plant J.">
        <title>Strategies of tolerance reflected in two North American maple genomes.</title>
        <authorList>
            <person name="McEvoy S.L."/>
            <person name="Sezen U.U."/>
            <person name="Trouern-Trend A."/>
            <person name="McMahon S.M."/>
            <person name="Schaberg P.G."/>
            <person name="Yang J."/>
            <person name="Wegrzyn J.L."/>
            <person name="Swenson N.G."/>
        </authorList>
    </citation>
    <scope>NUCLEOTIDE SEQUENCE [LARGE SCALE GENOMIC DNA]</scope>
    <source>
        <strain evidence="1">91603</strain>
    </source>
</reference>
<sequence length="160" mass="18215">MLRYHIPCTWIHRGENLLVLHEELGGDPSLVSLLTRAGQDICSFVSEADPPPVDSWKPNVEFKSQIPQVRLACDRGWHISSINLHATELLKEVVAHIVREDVMLTRYQSFRRLALAMRNVQSLYPRLILATHALECRKALQLKLIISNFQCIAAISIPEL</sequence>
<dbReference type="EMBL" id="JAJSOW010000002">
    <property type="protein sequence ID" value="KAI9197857.1"/>
    <property type="molecule type" value="Genomic_DNA"/>
</dbReference>
<organism evidence="1 2">
    <name type="scientific">Acer negundo</name>
    <name type="common">Box elder</name>
    <dbReference type="NCBI Taxonomy" id="4023"/>
    <lineage>
        <taxon>Eukaryota</taxon>
        <taxon>Viridiplantae</taxon>
        <taxon>Streptophyta</taxon>
        <taxon>Embryophyta</taxon>
        <taxon>Tracheophyta</taxon>
        <taxon>Spermatophyta</taxon>
        <taxon>Magnoliopsida</taxon>
        <taxon>eudicotyledons</taxon>
        <taxon>Gunneridae</taxon>
        <taxon>Pentapetalae</taxon>
        <taxon>rosids</taxon>
        <taxon>malvids</taxon>
        <taxon>Sapindales</taxon>
        <taxon>Sapindaceae</taxon>
        <taxon>Hippocastanoideae</taxon>
        <taxon>Acereae</taxon>
        <taxon>Acer</taxon>
    </lineage>
</organism>
<accession>A0AAD5JSA2</accession>
<evidence type="ECO:0000313" key="1">
    <source>
        <dbReference type="EMBL" id="KAI9197857.1"/>
    </source>
</evidence>
<gene>
    <name evidence="1" type="ORF">LWI28_005597</name>
</gene>
<comment type="caution">
    <text evidence="1">The sequence shown here is derived from an EMBL/GenBank/DDBJ whole genome shotgun (WGS) entry which is preliminary data.</text>
</comment>
<keyword evidence="2" id="KW-1185">Reference proteome</keyword>
<protein>
    <submittedName>
        <fullName evidence="1">Uncharacterized protein</fullName>
    </submittedName>
</protein>
<name>A0AAD5JSA2_ACENE</name>